<proteinExistence type="inferred from homology"/>
<dbReference type="GeneID" id="92051484"/>
<comment type="catalytic activity">
    <reaction evidence="1">
        <text>RNA(n) + a ribonucleoside 5'-triphosphate = RNA(n+1) + diphosphate</text>
        <dbReference type="Rhea" id="RHEA:21248"/>
        <dbReference type="Rhea" id="RHEA-COMP:14527"/>
        <dbReference type="Rhea" id="RHEA-COMP:17342"/>
        <dbReference type="ChEBI" id="CHEBI:33019"/>
        <dbReference type="ChEBI" id="CHEBI:61557"/>
        <dbReference type="ChEBI" id="CHEBI:140395"/>
        <dbReference type="EC" id="2.7.7.48"/>
    </reaction>
</comment>
<feature type="domain" description="RDRP core" evidence="2">
    <location>
        <begin position="66"/>
        <end position="180"/>
    </location>
</feature>
<dbReference type="InterPro" id="IPR007855">
    <property type="entry name" value="RDRP"/>
</dbReference>
<dbReference type="InterPro" id="IPR057596">
    <property type="entry name" value="RDRP_core"/>
</dbReference>
<accession>A0ABR1V843</accession>
<dbReference type="Proteomes" id="UP001433268">
    <property type="component" value="Unassembled WGS sequence"/>
</dbReference>
<comment type="caution">
    <text evidence="3">The sequence shown here is derived from an EMBL/GenBank/DDBJ whole genome shotgun (WGS) entry which is preliminary data.</text>
</comment>
<dbReference type="Pfam" id="PF05183">
    <property type="entry name" value="RdRP"/>
    <property type="match status" value="1"/>
</dbReference>
<sequence length="201" mass="22760">MAPKSQKLSSFEFTLKDQVTLDDRDWQFDIPNLPNAHHLNEKGLVKTIVLATKGCEQRMTLKLASHEENRVTKYHPLDKFLLLSMGDFRPPPGLKPEGGGTRPSTFREHTDYVVRLLRAGITIQGVSYHFYGHSNSQLKSRTCFLFAVPKDEIGRLVESLGDFGKLKTVAKKAKRIGLLFRPRTRRCGSKSGDARTYRISS</sequence>
<dbReference type="RefSeq" id="XP_066664116.1">
    <property type="nucleotide sequence ID" value="XM_066818424.1"/>
</dbReference>
<evidence type="ECO:0000259" key="2">
    <source>
        <dbReference type="Pfam" id="PF05183"/>
    </source>
</evidence>
<dbReference type="PANTHER" id="PTHR23079:SF55">
    <property type="entry name" value="RNA-DIRECTED RNA POLYMERASE"/>
    <property type="match status" value="1"/>
</dbReference>
<evidence type="ECO:0000256" key="1">
    <source>
        <dbReference type="RuleBase" id="RU363098"/>
    </source>
</evidence>
<keyword evidence="1" id="KW-0808">Transferase</keyword>
<protein>
    <recommendedName>
        <fullName evidence="1">RNA-dependent RNA polymerase</fullName>
        <ecNumber evidence="1">2.7.7.48</ecNumber>
    </recommendedName>
</protein>
<dbReference type="EC" id="2.7.7.48" evidence="1"/>
<evidence type="ECO:0000313" key="4">
    <source>
        <dbReference type="Proteomes" id="UP001433268"/>
    </source>
</evidence>
<keyword evidence="1" id="KW-0694">RNA-binding</keyword>
<comment type="similarity">
    <text evidence="1">Belongs to the RdRP family.</text>
</comment>
<evidence type="ECO:0000313" key="3">
    <source>
        <dbReference type="EMBL" id="KAK8067363.1"/>
    </source>
</evidence>
<keyword evidence="4" id="KW-1185">Reference proteome</keyword>
<keyword evidence="1" id="KW-0696">RNA-directed RNA polymerase</keyword>
<dbReference type="PANTHER" id="PTHR23079">
    <property type="entry name" value="RNA-DEPENDENT RNA POLYMERASE"/>
    <property type="match status" value="1"/>
</dbReference>
<reference evidence="3 4" key="1">
    <citation type="submission" date="2023-01" db="EMBL/GenBank/DDBJ databases">
        <title>Analysis of 21 Apiospora genomes using comparative genomics revels a genus with tremendous synthesis potential of carbohydrate active enzymes and secondary metabolites.</title>
        <authorList>
            <person name="Sorensen T."/>
        </authorList>
    </citation>
    <scope>NUCLEOTIDE SEQUENCE [LARGE SCALE GENOMIC DNA]</scope>
    <source>
        <strain evidence="3 4">CBS 114990</strain>
    </source>
</reference>
<gene>
    <name evidence="3" type="ORF">PG997_014110</name>
</gene>
<organism evidence="3 4">
    <name type="scientific">Apiospora hydei</name>
    <dbReference type="NCBI Taxonomy" id="1337664"/>
    <lineage>
        <taxon>Eukaryota</taxon>
        <taxon>Fungi</taxon>
        <taxon>Dikarya</taxon>
        <taxon>Ascomycota</taxon>
        <taxon>Pezizomycotina</taxon>
        <taxon>Sordariomycetes</taxon>
        <taxon>Xylariomycetidae</taxon>
        <taxon>Amphisphaeriales</taxon>
        <taxon>Apiosporaceae</taxon>
        <taxon>Apiospora</taxon>
    </lineage>
</organism>
<dbReference type="EMBL" id="JAQQWN010000009">
    <property type="protein sequence ID" value="KAK8067363.1"/>
    <property type="molecule type" value="Genomic_DNA"/>
</dbReference>
<keyword evidence="1" id="KW-0548">Nucleotidyltransferase</keyword>
<name>A0ABR1V843_9PEZI</name>